<protein>
    <submittedName>
        <fullName evidence="2">Uncharacterized protein</fullName>
    </submittedName>
</protein>
<feature type="transmembrane region" description="Helical" evidence="1">
    <location>
        <begin position="6"/>
        <end position="24"/>
    </location>
</feature>
<evidence type="ECO:0000256" key="1">
    <source>
        <dbReference type="SAM" id="Phobius"/>
    </source>
</evidence>
<keyword evidence="1" id="KW-0812">Transmembrane</keyword>
<keyword evidence="3" id="KW-1185">Reference proteome</keyword>
<dbReference type="Proteomes" id="UP000295658">
    <property type="component" value="Unassembled WGS sequence"/>
</dbReference>
<name>A0A4R1QH57_9BACL</name>
<comment type="caution">
    <text evidence="2">The sequence shown here is derived from an EMBL/GenBank/DDBJ whole genome shotgun (WGS) entry which is preliminary data.</text>
</comment>
<dbReference type="EMBL" id="SLUL01000007">
    <property type="protein sequence ID" value="TCL49188.1"/>
    <property type="molecule type" value="Genomic_DNA"/>
</dbReference>
<accession>A0A4R1QH57</accession>
<evidence type="ECO:0000313" key="3">
    <source>
        <dbReference type="Proteomes" id="UP000295658"/>
    </source>
</evidence>
<proteinExistence type="predicted"/>
<feature type="transmembrane region" description="Helical" evidence="1">
    <location>
        <begin position="55"/>
        <end position="74"/>
    </location>
</feature>
<sequence>MDLLSWVLLIIALLVLTGGLLYTYRIGKRQKLQGEYDTEIDEKVAEHPYILNPVFLAYFIGIGLVIVYALYVAIRA</sequence>
<keyword evidence="1" id="KW-0472">Membrane</keyword>
<dbReference type="RefSeq" id="WP_132948412.1">
    <property type="nucleotide sequence ID" value="NZ_BSVG01000003.1"/>
</dbReference>
<dbReference type="AlphaFoldDB" id="A0A4R1QH57"/>
<organism evidence="2 3">
    <name type="scientific">Thermolongibacillus altinsuensis</name>
    <dbReference type="NCBI Taxonomy" id="575256"/>
    <lineage>
        <taxon>Bacteria</taxon>
        <taxon>Bacillati</taxon>
        <taxon>Bacillota</taxon>
        <taxon>Bacilli</taxon>
        <taxon>Bacillales</taxon>
        <taxon>Anoxybacillaceae</taxon>
        <taxon>Thermolongibacillus</taxon>
    </lineage>
</organism>
<evidence type="ECO:0000313" key="2">
    <source>
        <dbReference type="EMBL" id="TCL49188.1"/>
    </source>
</evidence>
<keyword evidence="1" id="KW-1133">Transmembrane helix</keyword>
<gene>
    <name evidence="2" type="ORF">EDD69_1078</name>
</gene>
<reference evidence="2 3" key="1">
    <citation type="submission" date="2019-03" db="EMBL/GenBank/DDBJ databases">
        <title>Genomic Encyclopedia of Type Strains, Phase IV (KMG-IV): sequencing the most valuable type-strain genomes for metagenomic binning, comparative biology and taxonomic classification.</title>
        <authorList>
            <person name="Goeker M."/>
        </authorList>
    </citation>
    <scope>NUCLEOTIDE SEQUENCE [LARGE SCALE GENOMIC DNA]</scope>
    <source>
        <strain evidence="2 3">DSM 24979</strain>
    </source>
</reference>
<dbReference type="OrthoDB" id="2454818at2"/>